<accession>A0A5C7ESR4</accession>
<evidence type="ECO:0000313" key="3">
    <source>
        <dbReference type="EMBL" id="TXF11253.1"/>
    </source>
</evidence>
<comment type="caution">
    <text evidence="3">The sequence shown here is derived from an EMBL/GenBank/DDBJ whole genome shotgun (WGS) entry which is preliminary data.</text>
</comment>
<keyword evidence="4" id="KW-1185">Reference proteome</keyword>
<keyword evidence="1" id="KW-0129">CBS domain</keyword>
<dbReference type="Gene3D" id="3.10.580.10">
    <property type="entry name" value="CBS-domain"/>
    <property type="match status" value="1"/>
</dbReference>
<dbReference type="Pfam" id="PF00571">
    <property type="entry name" value="CBS"/>
    <property type="match status" value="1"/>
</dbReference>
<reference evidence="3 4" key="1">
    <citation type="submission" date="2019-08" db="EMBL/GenBank/DDBJ databases">
        <title>Pelomicrobium methylotrophicum gen. nov., sp. nov. a moderately thermophilic, facultatively anaerobic, lithoautotrophic and methylotrophic bacterium isolated from a terrestrial mud volcano.</title>
        <authorList>
            <person name="Slobodkina G.B."/>
            <person name="Merkel A.Y."/>
            <person name="Slobodkin A.I."/>
        </authorList>
    </citation>
    <scope>NUCLEOTIDE SEQUENCE [LARGE SCALE GENOMIC DNA]</scope>
    <source>
        <strain evidence="3 4">SM250</strain>
    </source>
</reference>
<dbReference type="EMBL" id="VPFL01000015">
    <property type="protein sequence ID" value="TXF11253.1"/>
    <property type="molecule type" value="Genomic_DNA"/>
</dbReference>
<evidence type="ECO:0000259" key="2">
    <source>
        <dbReference type="PROSITE" id="PS51371"/>
    </source>
</evidence>
<dbReference type="CDD" id="cd04640">
    <property type="entry name" value="CBS_pair_proteobact"/>
    <property type="match status" value="1"/>
</dbReference>
<dbReference type="OrthoDB" id="5295117at2"/>
<feature type="domain" description="CBS" evidence="2">
    <location>
        <begin position="40"/>
        <end position="101"/>
    </location>
</feature>
<evidence type="ECO:0000313" key="4">
    <source>
        <dbReference type="Proteomes" id="UP000321201"/>
    </source>
</evidence>
<evidence type="ECO:0000256" key="1">
    <source>
        <dbReference type="PROSITE-ProRule" id="PRU00703"/>
    </source>
</evidence>
<dbReference type="InParanoid" id="A0A5C7ESR4"/>
<protein>
    <submittedName>
        <fullName evidence="3">CBS domain-containing protein</fullName>
    </submittedName>
</protein>
<dbReference type="AlphaFoldDB" id="A0A5C7ESR4"/>
<dbReference type="Proteomes" id="UP000321201">
    <property type="component" value="Unassembled WGS sequence"/>
</dbReference>
<dbReference type="RefSeq" id="WP_147800269.1">
    <property type="nucleotide sequence ID" value="NZ_VPFL01000015.1"/>
</dbReference>
<dbReference type="InterPro" id="IPR000644">
    <property type="entry name" value="CBS_dom"/>
</dbReference>
<dbReference type="InterPro" id="IPR046342">
    <property type="entry name" value="CBS_dom_sf"/>
</dbReference>
<sequence length="196" mass="21851">MAREYLPLPSRHLKPKTTFARPTQYLPQRVTLDDPAVNVMTDLKQVVAITIDPEASIENANRVMIRRGVRLLLVVDVNNYLLGIITATDILGEKPMQFIQSHGGTRNEIRVRDIMTPHDQLEVLNMEDVRTAKVGHIVATLRHVGRQHAAVAEVDEHGNDVLRGLFSTSQISKQLGQPIHTTEIARSFAEVEAALA</sequence>
<proteinExistence type="predicted"/>
<organism evidence="3 4">
    <name type="scientific">Pelomicrobium methylotrophicum</name>
    <dbReference type="NCBI Taxonomy" id="2602750"/>
    <lineage>
        <taxon>Bacteria</taxon>
        <taxon>Pseudomonadati</taxon>
        <taxon>Pseudomonadota</taxon>
        <taxon>Hydrogenophilia</taxon>
        <taxon>Hydrogenophilia incertae sedis</taxon>
        <taxon>Pelomicrobium</taxon>
    </lineage>
</organism>
<dbReference type="PROSITE" id="PS51371">
    <property type="entry name" value="CBS"/>
    <property type="match status" value="1"/>
</dbReference>
<dbReference type="SMART" id="SM00116">
    <property type="entry name" value="CBS"/>
    <property type="match status" value="1"/>
</dbReference>
<name>A0A5C7ESR4_9PROT</name>
<dbReference type="SUPFAM" id="SSF54631">
    <property type="entry name" value="CBS-domain pair"/>
    <property type="match status" value="1"/>
</dbReference>
<gene>
    <name evidence="3" type="ORF">FR698_11090</name>
</gene>